<dbReference type="RefSeq" id="WP_176804915.1">
    <property type="nucleotide sequence ID" value="NZ_FNAH01000002.1"/>
</dbReference>
<evidence type="ECO:0000313" key="1">
    <source>
        <dbReference type="EMBL" id="SDD70057.1"/>
    </source>
</evidence>
<evidence type="ECO:0000313" key="2">
    <source>
        <dbReference type="Proteomes" id="UP000199344"/>
    </source>
</evidence>
<accession>A0A1G6WXZ2</accession>
<sequence length="53" mass="6047">MTPLLIQTTPQTIPEEAFYQLTGPAILHWLKPMRITLPRRRARLTSAACPSRC</sequence>
<dbReference type="AlphaFoldDB" id="A0A1G6WXZ2"/>
<name>A0A1G6WXZ2_9RHOB</name>
<gene>
    <name evidence="1" type="ORF">SAMN05421538_102237</name>
</gene>
<dbReference type="STRING" id="591205.SAMN05421538_102237"/>
<dbReference type="EMBL" id="FNAH01000002">
    <property type="protein sequence ID" value="SDD70057.1"/>
    <property type="molecule type" value="Genomic_DNA"/>
</dbReference>
<organism evidence="1 2">
    <name type="scientific">Paracoccus isoporae</name>
    <dbReference type="NCBI Taxonomy" id="591205"/>
    <lineage>
        <taxon>Bacteria</taxon>
        <taxon>Pseudomonadati</taxon>
        <taxon>Pseudomonadota</taxon>
        <taxon>Alphaproteobacteria</taxon>
        <taxon>Rhodobacterales</taxon>
        <taxon>Paracoccaceae</taxon>
        <taxon>Paracoccus</taxon>
    </lineage>
</organism>
<keyword evidence="2" id="KW-1185">Reference proteome</keyword>
<proteinExistence type="predicted"/>
<protein>
    <submittedName>
        <fullName evidence="1">Uncharacterized protein</fullName>
    </submittedName>
</protein>
<dbReference type="Proteomes" id="UP000199344">
    <property type="component" value="Unassembled WGS sequence"/>
</dbReference>
<reference evidence="1 2" key="1">
    <citation type="submission" date="2016-10" db="EMBL/GenBank/DDBJ databases">
        <authorList>
            <person name="de Groot N.N."/>
        </authorList>
    </citation>
    <scope>NUCLEOTIDE SEQUENCE [LARGE SCALE GENOMIC DNA]</scope>
    <source>
        <strain evidence="1 2">DSM 22220</strain>
    </source>
</reference>